<proteinExistence type="predicted"/>
<organism evidence="1 2">
    <name type="scientific">Sphaerodactylus townsendi</name>
    <dbReference type="NCBI Taxonomy" id="933632"/>
    <lineage>
        <taxon>Eukaryota</taxon>
        <taxon>Metazoa</taxon>
        <taxon>Chordata</taxon>
        <taxon>Craniata</taxon>
        <taxon>Vertebrata</taxon>
        <taxon>Euteleostomi</taxon>
        <taxon>Lepidosauria</taxon>
        <taxon>Squamata</taxon>
        <taxon>Bifurcata</taxon>
        <taxon>Gekkota</taxon>
        <taxon>Sphaerodactylidae</taxon>
        <taxon>Sphaerodactylus</taxon>
    </lineage>
</organism>
<keyword evidence="2" id="KW-1185">Reference proteome</keyword>
<comment type="caution">
    <text evidence="1">The sequence shown here is derived from an EMBL/GenBank/DDBJ whole genome shotgun (WGS) entry which is preliminary data.</text>
</comment>
<evidence type="ECO:0000313" key="1">
    <source>
        <dbReference type="EMBL" id="KAH7990932.1"/>
    </source>
</evidence>
<protein>
    <submittedName>
        <fullName evidence="1">Uncharacterized protein</fullName>
    </submittedName>
</protein>
<dbReference type="EMBL" id="CM037629">
    <property type="protein sequence ID" value="KAH7990932.1"/>
    <property type="molecule type" value="Genomic_DNA"/>
</dbReference>
<accession>A0ACB8EEI8</accession>
<sequence>MKLLLIVLVVLPLFCDIVAPMDAEHADCQPPGCAGKKREIESEEFGAPRRGKREIDLGPGEKLRRKFGK</sequence>
<reference evidence="1" key="1">
    <citation type="submission" date="2021-08" db="EMBL/GenBank/DDBJ databases">
        <title>The first chromosome-level gecko genome reveals the dynamic sex chromosomes of Neotropical dwarf geckos (Sphaerodactylidae: Sphaerodactylus).</title>
        <authorList>
            <person name="Pinto B.J."/>
            <person name="Keating S.E."/>
            <person name="Gamble T."/>
        </authorList>
    </citation>
    <scope>NUCLEOTIDE SEQUENCE</scope>
    <source>
        <strain evidence="1">TG3544</strain>
    </source>
</reference>
<dbReference type="Proteomes" id="UP000827872">
    <property type="component" value="Linkage Group LG16"/>
</dbReference>
<gene>
    <name evidence="1" type="ORF">K3G42_012880</name>
</gene>
<name>A0ACB8EEI8_9SAUR</name>
<evidence type="ECO:0000313" key="2">
    <source>
        <dbReference type="Proteomes" id="UP000827872"/>
    </source>
</evidence>